<evidence type="ECO:0000313" key="3">
    <source>
        <dbReference type="Proteomes" id="UP000321534"/>
    </source>
</evidence>
<dbReference type="EMBL" id="BJYX01000019">
    <property type="protein sequence ID" value="GEO31351.1"/>
    <property type="molecule type" value="Genomic_DNA"/>
</dbReference>
<protein>
    <submittedName>
        <fullName evidence="2">Uncharacterized protein</fullName>
    </submittedName>
</protein>
<sequence>MGRGASREVPGYQACILVRVAPVVRPGVDCSKGTALAWVLGLFSRLLSCVDPDLRLSAMVVPETVLLQGPGVATDPEGRRGEELSTPVDIPHESPLESVQRGLR</sequence>
<feature type="region of interest" description="Disordered" evidence="1">
    <location>
        <begin position="69"/>
        <end position="104"/>
    </location>
</feature>
<organism evidence="2 3">
    <name type="scientific">Terrabacter aerolatus</name>
    <dbReference type="NCBI Taxonomy" id="422442"/>
    <lineage>
        <taxon>Bacteria</taxon>
        <taxon>Bacillati</taxon>
        <taxon>Actinomycetota</taxon>
        <taxon>Actinomycetes</taxon>
        <taxon>Micrococcales</taxon>
        <taxon>Intrasporangiaceae</taxon>
        <taxon>Terrabacter</taxon>
    </lineage>
</organism>
<name>A0A512D4G0_9MICO</name>
<dbReference type="AlphaFoldDB" id="A0A512D4G0"/>
<proteinExistence type="predicted"/>
<accession>A0A512D4G0</accession>
<evidence type="ECO:0000313" key="2">
    <source>
        <dbReference type="EMBL" id="GEO31351.1"/>
    </source>
</evidence>
<gene>
    <name evidence="2" type="ORF">TAE01_31610</name>
</gene>
<keyword evidence="3" id="KW-1185">Reference proteome</keyword>
<comment type="caution">
    <text evidence="2">The sequence shown here is derived from an EMBL/GenBank/DDBJ whole genome shotgun (WGS) entry which is preliminary data.</text>
</comment>
<reference evidence="2 3" key="1">
    <citation type="submission" date="2019-07" db="EMBL/GenBank/DDBJ databases">
        <title>Whole genome shotgun sequence of Terrabacter aerolatus NBRC 106305.</title>
        <authorList>
            <person name="Hosoyama A."/>
            <person name="Uohara A."/>
            <person name="Ohji S."/>
            <person name="Ichikawa N."/>
        </authorList>
    </citation>
    <scope>NUCLEOTIDE SEQUENCE [LARGE SCALE GENOMIC DNA]</scope>
    <source>
        <strain evidence="2 3">NBRC 106305</strain>
    </source>
</reference>
<dbReference type="Proteomes" id="UP000321534">
    <property type="component" value="Unassembled WGS sequence"/>
</dbReference>
<evidence type="ECO:0000256" key="1">
    <source>
        <dbReference type="SAM" id="MobiDB-lite"/>
    </source>
</evidence>